<sequence>MSSESSISDALAAAAERRNQQTSAGPSHAELLVLHEKKTKFRRLIDPGIMRPNPEPQALKSLEILMKLADNLIREPENPKFLRFKTTNSVIQEQIIKPKGTVEYAREMGFRPEVEDFQPYYTFNPARMDDLKIGHEILKDFLDLQNKKKERAAVPTMTQKQMAQATADKVKLAFMEDRRLKQERDERERELRAIRAARSPDAPPAGTARRSQNRTQRRRRHSDEGDEDVRQMPGTGRALNDDGPPEPTSALTPSQDHTDSEDEDEDVQMPGPGRSLASDSEHPPPYESH</sequence>
<evidence type="ECO:0000256" key="1">
    <source>
        <dbReference type="SAM" id="MobiDB-lite"/>
    </source>
</evidence>
<evidence type="ECO:0000313" key="3">
    <source>
        <dbReference type="EMBL" id="KAK7470610.1"/>
    </source>
</evidence>
<keyword evidence="4" id="KW-1185">Reference proteome</keyword>
<gene>
    <name evidence="3" type="ORF">VKT23_002034</name>
</gene>
<comment type="caution">
    <text evidence="3">The sequence shown here is derived from an EMBL/GenBank/DDBJ whole genome shotgun (WGS) entry which is preliminary data.</text>
</comment>
<organism evidence="3 4">
    <name type="scientific">Marasmiellus scandens</name>
    <dbReference type="NCBI Taxonomy" id="2682957"/>
    <lineage>
        <taxon>Eukaryota</taxon>
        <taxon>Fungi</taxon>
        <taxon>Dikarya</taxon>
        <taxon>Basidiomycota</taxon>
        <taxon>Agaricomycotina</taxon>
        <taxon>Agaricomycetes</taxon>
        <taxon>Agaricomycetidae</taxon>
        <taxon>Agaricales</taxon>
        <taxon>Marasmiineae</taxon>
        <taxon>Omphalotaceae</taxon>
        <taxon>Marasmiellus</taxon>
    </lineage>
</organism>
<feature type="compositionally biased region" description="Basic residues" evidence="1">
    <location>
        <begin position="211"/>
        <end position="220"/>
    </location>
</feature>
<dbReference type="CDD" id="cd09212">
    <property type="entry name" value="PUB"/>
    <property type="match status" value="1"/>
</dbReference>
<dbReference type="Proteomes" id="UP001498398">
    <property type="component" value="Unassembled WGS sequence"/>
</dbReference>
<accession>A0ABR1K0R1</accession>
<proteinExistence type="predicted"/>
<evidence type="ECO:0000259" key="2">
    <source>
        <dbReference type="Pfam" id="PF09409"/>
    </source>
</evidence>
<dbReference type="SUPFAM" id="SSF143503">
    <property type="entry name" value="PUG domain-like"/>
    <property type="match status" value="1"/>
</dbReference>
<reference evidence="3 4" key="1">
    <citation type="submission" date="2024-01" db="EMBL/GenBank/DDBJ databases">
        <title>A draft genome for the cacao thread blight pathogen Marasmiellus scandens.</title>
        <authorList>
            <person name="Baruah I.K."/>
            <person name="Leung J."/>
            <person name="Bukari Y."/>
            <person name="Amoako-Attah I."/>
            <person name="Meinhardt L.W."/>
            <person name="Bailey B.A."/>
            <person name="Cohen S.P."/>
        </authorList>
    </citation>
    <scope>NUCLEOTIDE SEQUENCE [LARGE SCALE GENOMIC DNA]</scope>
    <source>
        <strain evidence="3 4">GH-19</strain>
    </source>
</reference>
<protein>
    <recommendedName>
        <fullName evidence="2">PUB domain-containing protein</fullName>
    </recommendedName>
</protein>
<dbReference type="Gene3D" id="1.20.58.2190">
    <property type="match status" value="1"/>
</dbReference>
<feature type="compositionally biased region" description="Basic and acidic residues" evidence="1">
    <location>
        <begin position="279"/>
        <end position="289"/>
    </location>
</feature>
<feature type="domain" description="PUB" evidence="2">
    <location>
        <begin position="58"/>
        <end position="132"/>
    </location>
</feature>
<feature type="compositionally biased region" description="Basic and acidic residues" evidence="1">
    <location>
        <begin position="178"/>
        <end position="193"/>
    </location>
</feature>
<dbReference type="InterPro" id="IPR018997">
    <property type="entry name" value="PUB_domain"/>
</dbReference>
<dbReference type="Pfam" id="PF09409">
    <property type="entry name" value="PUB"/>
    <property type="match status" value="1"/>
</dbReference>
<dbReference type="InterPro" id="IPR036339">
    <property type="entry name" value="PUB-like_dom_sf"/>
</dbReference>
<feature type="region of interest" description="Disordered" evidence="1">
    <location>
        <begin position="178"/>
        <end position="289"/>
    </location>
</feature>
<name>A0ABR1K0R1_9AGAR</name>
<feature type="region of interest" description="Disordered" evidence="1">
    <location>
        <begin position="1"/>
        <end position="27"/>
    </location>
</feature>
<evidence type="ECO:0000313" key="4">
    <source>
        <dbReference type="Proteomes" id="UP001498398"/>
    </source>
</evidence>
<dbReference type="EMBL" id="JBANRG010000002">
    <property type="protein sequence ID" value="KAK7470610.1"/>
    <property type="molecule type" value="Genomic_DNA"/>
</dbReference>